<dbReference type="NCBIfam" id="TIGR02290">
    <property type="entry name" value="M3_fam_3"/>
    <property type="match status" value="1"/>
</dbReference>
<keyword evidence="3 6" id="KW-0378">Hydrolase</keyword>
<protein>
    <submittedName>
        <fullName evidence="10">Oligoendopeptidase F</fullName>
    </submittedName>
</protein>
<evidence type="ECO:0000259" key="8">
    <source>
        <dbReference type="Pfam" id="PF01432"/>
    </source>
</evidence>
<evidence type="ECO:0000256" key="3">
    <source>
        <dbReference type="ARBA" id="ARBA00022801"/>
    </source>
</evidence>
<evidence type="ECO:0000259" key="9">
    <source>
        <dbReference type="Pfam" id="PF08439"/>
    </source>
</evidence>
<evidence type="ECO:0000313" key="11">
    <source>
        <dbReference type="Proteomes" id="UP000244092"/>
    </source>
</evidence>
<name>A0A2T6CAT5_9RHOB</name>
<keyword evidence="1 6" id="KW-0645">Protease</keyword>
<proteinExistence type="inferred from homology"/>
<gene>
    <name evidence="10" type="ORF">C8N31_11137</name>
</gene>
<feature type="domain" description="Oligopeptidase F N-terminal" evidence="9">
    <location>
        <begin position="128"/>
        <end position="196"/>
    </location>
</feature>
<dbReference type="RefSeq" id="WP_025046791.1">
    <property type="nucleotide sequence ID" value="NZ_QBKU01000011.1"/>
</dbReference>
<dbReference type="PANTHER" id="PTHR11804:SF5">
    <property type="entry name" value="OLIGOENDOPEPTIDASE F"/>
    <property type="match status" value="1"/>
</dbReference>
<dbReference type="CDD" id="cd09610">
    <property type="entry name" value="M3B_PepF"/>
    <property type="match status" value="1"/>
</dbReference>
<dbReference type="GO" id="GO:0004222">
    <property type="term" value="F:metalloendopeptidase activity"/>
    <property type="evidence" value="ECO:0007669"/>
    <property type="project" value="InterPro"/>
</dbReference>
<keyword evidence="4 6" id="KW-0862">Zinc</keyword>
<dbReference type="Gene3D" id="1.20.140.70">
    <property type="entry name" value="Oligopeptidase f, N-terminal domain"/>
    <property type="match status" value="1"/>
</dbReference>
<dbReference type="InterPro" id="IPR013647">
    <property type="entry name" value="OligopepF_N_dom"/>
</dbReference>
<comment type="similarity">
    <text evidence="6">Belongs to the peptidase M3 family.</text>
</comment>
<dbReference type="PANTHER" id="PTHR11804">
    <property type="entry name" value="PROTEASE M3 THIMET OLIGOPEPTIDASE-RELATED"/>
    <property type="match status" value="1"/>
</dbReference>
<feature type="region of interest" description="Disordered" evidence="7">
    <location>
        <begin position="1"/>
        <end position="21"/>
    </location>
</feature>
<dbReference type="SUPFAM" id="SSF55486">
    <property type="entry name" value="Metalloproteases ('zincins'), catalytic domain"/>
    <property type="match status" value="1"/>
</dbReference>
<dbReference type="OrthoDB" id="9766487at2"/>
<dbReference type="EMBL" id="QBKU01000011">
    <property type="protein sequence ID" value="PTX72326.1"/>
    <property type="molecule type" value="Genomic_DNA"/>
</dbReference>
<evidence type="ECO:0000256" key="2">
    <source>
        <dbReference type="ARBA" id="ARBA00022723"/>
    </source>
</evidence>
<dbReference type="Proteomes" id="UP000244092">
    <property type="component" value="Unassembled WGS sequence"/>
</dbReference>
<evidence type="ECO:0000256" key="5">
    <source>
        <dbReference type="ARBA" id="ARBA00023049"/>
    </source>
</evidence>
<dbReference type="Pfam" id="PF08439">
    <property type="entry name" value="Peptidase_M3_N"/>
    <property type="match status" value="1"/>
</dbReference>
<accession>A0A2T6CAT5</accession>
<evidence type="ECO:0000256" key="1">
    <source>
        <dbReference type="ARBA" id="ARBA00022670"/>
    </source>
</evidence>
<comment type="cofactor">
    <cofactor evidence="6">
        <name>Zn(2+)</name>
        <dbReference type="ChEBI" id="CHEBI:29105"/>
    </cofactor>
    <text evidence="6">Binds 1 zinc ion.</text>
</comment>
<evidence type="ECO:0000256" key="6">
    <source>
        <dbReference type="RuleBase" id="RU003435"/>
    </source>
</evidence>
<dbReference type="GO" id="GO:0006518">
    <property type="term" value="P:peptide metabolic process"/>
    <property type="evidence" value="ECO:0007669"/>
    <property type="project" value="TreeGrafter"/>
</dbReference>
<dbReference type="InterPro" id="IPR045090">
    <property type="entry name" value="Pept_M3A_M3B"/>
</dbReference>
<dbReference type="Pfam" id="PF01432">
    <property type="entry name" value="Peptidase_M3"/>
    <property type="match status" value="1"/>
</dbReference>
<dbReference type="InterPro" id="IPR011977">
    <property type="entry name" value="Pept_M3B_clade3"/>
</dbReference>
<dbReference type="InterPro" id="IPR042088">
    <property type="entry name" value="OligoPept_F_C"/>
</dbReference>
<dbReference type="GO" id="GO:0046872">
    <property type="term" value="F:metal ion binding"/>
    <property type="evidence" value="ECO:0007669"/>
    <property type="project" value="UniProtKB-UniRule"/>
</dbReference>
<comment type="caution">
    <text evidence="10">The sequence shown here is derived from an EMBL/GenBank/DDBJ whole genome shotgun (WGS) entry which is preliminary data.</text>
</comment>
<organism evidence="10 11">
    <name type="scientific">Sulfitobacter mediterraneus</name>
    <dbReference type="NCBI Taxonomy" id="83219"/>
    <lineage>
        <taxon>Bacteria</taxon>
        <taxon>Pseudomonadati</taxon>
        <taxon>Pseudomonadota</taxon>
        <taxon>Alphaproteobacteria</taxon>
        <taxon>Rhodobacterales</taxon>
        <taxon>Roseobacteraceae</taxon>
        <taxon>Sulfitobacter</taxon>
    </lineage>
</organism>
<dbReference type="Gene3D" id="1.10.1370.20">
    <property type="entry name" value="Oligoendopeptidase f, C-terminal domain"/>
    <property type="match status" value="1"/>
</dbReference>
<evidence type="ECO:0000256" key="4">
    <source>
        <dbReference type="ARBA" id="ARBA00022833"/>
    </source>
</evidence>
<reference evidence="10 11" key="1">
    <citation type="submission" date="2018-04" db="EMBL/GenBank/DDBJ databases">
        <title>Genomic Encyclopedia of Archaeal and Bacterial Type Strains, Phase II (KMG-II): from individual species to whole genera.</title>
        <authorList>
            <person name="Goeker M."/>
        </authorList>
    </citation>
    <scope>NUCLEOTIDE SEQUENCE [LARGE SCALE GENOMIC DNA]</scope>
    <source>
        <strain evidence="10 11">DSM 12244</strain>
    </source>
</reference>
<sequence length="606" mass="68382">MFQLPFPVRDTNPAGGASPFGDLPEWDLSDLYAGEDAPELKRDLDWLEQACASFAADYEGKLADLDAAGLLDCVLRNERINMIAGRIMSFAGLRYYQLTTDAGRAKFMSDMQEQITNFTTPLVFFTLELNRLEDDHLDGLLAQNADLARYKPVFDRIRAMKPYQLSDELEKFLHDLGVVGDAWERMFDETIAGLEFNVQGEPLNIEGTLNLMTDPDREKREAASHELAEVLGDNVKTFARVHNTQTKEKEIIDRWRGMETPQTGRHLSNQVEPEVVEALRNAVVKAYPKLSHRYYELKRKWLGLDVMQVWDRNAPLPMEDPRVVDWDTAQKTVMDAYNAFDPRMGELAEPFFTKGWIDAAVKPGKAPGAFAHPTVTDVHPYVMLNYLGKPRDVMTLAHELGHGVHQVLAAGQGEMLSSTPLTLAETASVFGEMLTFRKMLDGAKTKDERRVLLAGKVEDMINTVVRQIAFYDFECKLHEARRGGELTPDDINALWMSVQAESLGPAFEFMDGYETFWSYIPHFVHSPFYVYAYAFGDGLVNALYAVYAEGEAGFEEKYFDMLKAGGSKHHKELLAPFGLDASDPAFWDKGLSMISGFIDELEAMEE</sequence>
<dbReference type="InterPro" id="IPR001567">
    <property type="entry name" value="Pept_M3A_M3B_dom"/>
</dbReference>
<keyword evidence="5 6" id="KW-0482">Metalloprotease</keyword>
<feature type="domain" description="Peptidase M3A/M3B catalytic" evidence="8">
    <location>
        <begin position="211"/>
        <end position="591"/>
    </location>
</feature>
<evidence type="ECO:0000313" key="10">
    <source>
        <dbReference type="EMBL" id="PTX72326.1"/>
    </source>
</evidence>
<dbReference type="GO" id="GO:0006508">
    <property type="term" value="P:proteolysis"/>
    <property type="evidence" value="ECO:0007669"/>
    <property type="project" value="UniProtKB-KW"/>
</dbReference>
<dbReference type="AlphaFoldDB" id="A0A2T6CAT5"/>
<evidence type="ECO:0000256" key="7">
    <source>
        <dbReference type="SAM" id="MobiDB-lite"/>
    </source>
</evidence>
<keyword evidence="2 6" id="KW-0479">Metal-binding</keyword>